<keyword evidence="3" id="KW-1185">Reference proteome</keyword>
<name>A0ABU8IWR4_9BURK</name>
<organism evidence="2 3">
    <name type="scientific">Paraburkholderia bengalensis</name>
    <dbReference type="NCBI Taxonomy" id="2747562"/>
    <lineage>
        <taxon>Bacteria</taxon>
        <taxon>Pseudomonadati</taxon>
        <taxon>Pseudomonadota</taxon>
        <taxon>Betaproteobacteria</taxon>
        <taxon>Burkholderiales</taxon>
        <taxon>Burkholderiaceae</taxon>
        <taxon>Paraburkholderia</taxon>
    </lineage>
</organism>
<dbReference type="RefSeq" id="WP_336599972.1">
    <property type="nucleotide sequence ID" value="NZ_JACFYJ010000042.1"/>
</dbReference>
<feature type="chain" id="PRO_5046159521" description="Lipoprotein" evidence="1">
    <location>
        <begin position="20"/>
        <end position="151"/>
    </location>
</feature>
<dbReference type="EMBL" id="JACFYJ010000042">
    <property type="protein sequence ID" value="MEI5999991.1"/>
    <property type="molecule type" value="Genomic_DNA"/>
</dbReference>
<keyword evidence="1" id="KW-0732">Signal</keyword>
<feature type="signal peptide" evidence="1">
    <location>
        <begin position="1"/>
        <end position="19"/>
    </location>
</feature>
<evidence type="ECO:0000313" key="2">
    <source>
        <dbReference type="EMBL" id="MEI5999991.1"/>
    </source>
</evidence>
<proteinExistence type="predicted"/>
<evidence type="ECO:0008006" key="4">
    <source>
        <dbReference type="Google" id="ProtNLM"/>
    </source>
</evidence>
<reference evidence="2 3" key="1">
    <citation type="journal article" date="2022" name="Arch. Microbiol.">
        <title>Paraburkholderia bengalensis sp. nov. isolated from roots of Oryza sativa, IR64.</title>
        <authorList>
            <person name="Nag P."/>
            <person name="Mondal N."/>
            <person name="Sarkar J."/>
            <person name="Das S."/>
        </authorList>
    </citation>
    <scope>NUCLEOTIDE SEQUENCE [LARGE SCALE GENOMIC DNA]</scope>
    <source>
        <strain evidence="2 3">IR64_4_BI</strain>
    </source>
</reference>
<gene>
    <name evidence="2" type="ORF">H3V53_23105</name>
</gene>
<sequence>MARLNLGLCSALVGSAWLAACATASHEAAFRAKEVELFRARQEASIVCTSTAACDDAWKRTETYVAGHSATRIVQADDAVIQTAFPHAFGFVYLAASKDADGKGGTAIRLKAMCRGMYDSDGKAGLLYSTCAKSIISVETGFRPWLEKRSD</sequence>
<evidence type="ECO:0000256" key="1">
    <source>
        <dbReference type="SAM" id="SignalP"/>
    </source>
</evidence>
<evidence type="ECO:0000313" key="3">
    <source>
        <dbReference type="Proteomes" id="UP001386437"/>
    </source>
</evidence>
<protein>
    <recommendedName>
        <fullName evidence="4">Lipoprotein</fullName>
    </recommendedName>
</protein>
<dbReference type="Proteomes" id="UP001386437">
    <property type="component" value="Unassembled WGS sequence"/>
</dbReference>
<accession>A0ABU8IWR4</accession>
<dbReference type="PROSITE" id="PS51257">
    <property type="entry name" value="PROKAR_LIPOPROTEIN"/>
    <property type="match status" value="1"/>
</dbReference>
<comment type="caution">
    <text evidence="2">The sequence shown here is derived from an EMBL/GenBank/DDBJ whole genome shotgun (WGS) entry which is preliminary data.</text>
</comment>